<feature type="transmembrane region" description="Helical" evidence="1">
    <location>
        <begin position="55"/>
        <end position="75"/>
    </location>
</feature>
<evidence type="ECO:0008006" key="4">
    <source>
        <dbReference type="Google" id="ProtNLM"/>
    </source>
</evidence>
<name>A0A5P6VS62_PSEXY</name>
<dbReference type="AlphaFoldDB" id="A0A5P6VS62"/>
<keyword evidence="1" id="KW-1133">Transmembrane helix</keyword>
<dbReference type="Proteomes" id="UP000327030">
    <property type="component" value="Chromosome 1"/>
</dbReference>
<feature type="transmembrane region" description="Helical" evidence="1">
    <location>
        <begin position="87"/>
        <end position="107"/>
    </location>
</feature>
<feature type="transmembrane region" description="Helical" evidence="1">
    <location>
        <begin position="6"/>
        <end position="27"/>
    </location>
</feature>
<gene>
    <name evidence="2" type="ORF">FXF36_11395</name>
</gene>
<evidence type="ECO:0000313" key="2">
    <source>
        <dbReference type="EMBL" id="QFJ55426.1"/>
    </source>
</evidence>
<evidence type="ECO:0000313" key="3">
    <source>
        <dbReference type="Proteomes" id="UP000327030"/>
    </source>
</evidence>
<keyword evidence="1" id="KW-0472">Membrane</keyword>
<keyword evidence="1" id="KW-0812">Transmembrane</keyword>
<dbReference type="KEGG" id="pxv:FXF36_11395"/>
<accession>A0A5P6VS62</accession>
<evidence type="ECO:0000256" key="1">
    <source>
        <dbReference type="SAM" id="Phobius"/>
    </source>
</evidence>
<dbReference type="EMBL" id="CP043028">
    <property type="protein sequence ID" value="QFJ55426.1"/>
    <property type="molecule type" value="Genomic_DNA"/>
</dbReference>
<protein>
    <recommendedName>
        <fullName evidence="4">DUF3784 domain-containing protein</fullName>
    </recommendedName>
</protein>
<reference evidence="3" key="1">
    <citation type="submission" date="2019-08" db="EMBL/GenBank/DDBJ databases">
        <title>Complete Genome Sequence of the Polysaccharide-Degrading Rumen Bacterium Pseudobutyrivibrio xylanivorans MA3014.</title>
        <authorList>
            <person name="Palevich N."/>
            <person name="Maclean P.H."/>
            <person name="Kelly W.J."/>
            <person name="Leahy S.C."/>
            <person name="Rakonjac J."/>
            <person name="Attwood G.T."/>
        </authorList>
    </citation>
    <scope>NUCLEOTIDE SEQUENCE [LARGE SCALE GENOMIC DNA]</scope>
    <source>
        <strain evidence="3">MA3014</strain>
    </source>
</reference>
<proteinExistence type="predicted"/>
<organism evidence="2 3">
    <name type="scientific">Pseudobutyrivibrio xylanivorans</name>
    <dbReference type="NCBI Taxonomy" id="185007"/>
    <lineage>
        <taxon>Bacteria</taxon>
        <taxon>Bacillati</taxon>
        <taxon>Bacillota</taxon>
        <taxon>Clostridia</taxon>
        <taxon>Lachnospirales</taxon>
        <taxon>Lachnospiraceae</taxon>
        <taxon>Pseudobutyrivibrio</taxon>
    </lineage>
</organism>
<sequence length="116" mass="12998">MDMNFFTVFDLIIGLLGAYLVFISIKCTKSGEVDPMMITTEELTRCSDIKGLSAFLMPKTGIFGGFCVIFGIQGLLNDANVVEFPRLVNVIFLIAFVIVWVVFSMCIRKAKKTYIH</sequence>